<comment type="caution">
    <text evidence="12">The sequence shown here is derived from an EMBL/GenBank/DDBJ whole genome shotgun (WGS) entry which is preliminary data.</text>
</comment>
<evidence type="ECO:0000256" key="7">
    <source>
        <dbReference type="PROSITE-ProRule" id="PRU01360"/>
    </source>
</evidence>
<name>A0A434AT96_9BACT</name>
<dbReference type="Gene3D" id="2.60.40.1120">
    <property type="entry name" value="Carboxypeptidase-like, regulatory domain"/>
    <property type="match status" value="1"/>
</dbReference>
<dbReference type="AlphaFoldDB" id="A0A434AT96"/>
<dbReference type="EMBL" id="RJJX01000017">
    <property type="protein sequence ID" value="RUT77654.1"/>
    <property type="molecule type" value="Genomic_DNA"/>
</dbReference>
<keyword evidence="3 7" id="KW-1134">Transmembrane beta strand</keyword>
<organism evidence="12 13">
    <name type="scientific">Ancylomarina longa</name>
    <dbReference type="NCBI Taxonomy" id="2487017"/>
    <lineage>
        <taxon>Bacteria</taxon>
        <taxon>Pseudomonadati</taxon>
        <taxon>Bacteroidota</taxon>
        <taxon>Bacteroidia</taxon>
        <taxon>Marinilabiliales</taxon>
        <taxon>Marinifilaceae</taxon>
        <taxon>Ancylomarina</taxon>
    </lineage>
</organism>
<comment type="subcellular location">
    <subcellularLocation>
        <location evidence="1 7">Cell outer membrane</location>
        <topology evidence="1 7">Multi-pass membrane protein</topology>
    </subcellularLocation>
</comment>
<keyword evidence="4 7" id="KW-0812">Transmembrane</keyword>
<dbReference type="RefSeq" id="WP_127344219.1">
    <property type="nucleotide sequence ID" value="NZ_RJJX01000017.1"/>
</dbReference>
<dbReference type="SUPFAM" id="SSF56935">
    <property type="entry name" value="Porins"/>
    <property type="match status" value="1"/>
</dbReference>
<feature type="domain" description="Outer membrane protein beta-barrel" evidence="11">
    <location>
        <begin position="383"/>
        <end position="794"/>
    </location>
</feature>
<evidence type="ECO:0000256" key="8">
    <source>
        <dbReference type="SAM" id="MobiDB-lite"/>
    </source>
</evidence>
<keyword evidence="6 7" id="KW-0998">Cell outer membrane</keyword>
<dbReference type="Pfam" id="PF14905">
    <property type="entry name" value="OMP_b-brl_3"/>
    <property type="match status" value="1"/>
</dbReference>
<feature type="domain" description="TonB-dependent receptor plug" evidence="10">
    <location>
        <begin position="154"/>
        <end position="229"/>
    </location>
</feature>
<comment type="similarity">
    <text evidence="7">Belongs to the TonB-dependent receptor family.</text>
</comment>
<evidence type="ECO:0000256" key="1">
    <source>
        <dbReference type="ARBA" id="ARBA00004571"/>
    </source>
</evidence>
<dbReference type="Pfam" id="PF13715">
    <property type="entry name" value="CarbopepD_reg_2"/>
    <property type="match status" value="1"/>
</dbReference>
<feature type="region of interest" description="Disordered" evidence="8">
    <location>
        <begin position="402"/>
        <end position="423"/>
    </location>
</feature>
<keyword evidence="2 7" id="KW-0813">Transport</keyword>
<dbReference type="InterPro" id="IPR036942">
    <property type="entry name" value="Beta-barrel_TonB_sf"/>
</dbReference>
<proteinExistence type="inferred from homology"/>
<reference evidence="12 13" key="1">
    <citation type="submission" date="2018-11" db="EMBL/GenBank/DDBJ databases">
        <title>Parancylomarina longa gen. nov., sp. nov., isolated from sediments of southern Okinawa.</title>
        <authorList>
            <person name="Fu T."/>
        </authorList>
    </citation>
    <scope>NUCLEOTIDE SEQUENCE [LARGE SCALE GENOMIC DNA]</scope>
    <source>
        <strain evidence="12 13">T3-2 S1-C</strain>
    </source>
</reference>
<dbReference type="PANTHER" id="PTHR40980:SF4">
    <property type="entry name" value="TONB-DEPENDENT RECEPTOR-LIKE BETA-BARREL DOMAIN-CONTAINING PROTEIN"/>
    <property type="match status" value="1"/>
</dbReference>
<evidence type="ECO:0000259" key="10">
    <source>
        <dbReference type="Pfam" id="PF07715"/>
    </source>
</evidence>
<evidence type="ECO:0000256" key="9">
    <source>
        <dbReference type="SAM" id="SignalP"/>
    </source>
</evidence>
<evidence type="ECO:0000259" key="11">
    <source>
        <dbReference type="Pfam" id="PF14905"/>
    </source>
</evidence>
<dbReference type="Gene3D" id="2.40.170.20">
    <property type="entry name" value="TonB-dependent receptor, beta-barrel domain"/>
    <property type="match status" value="1"/>
</dbReference>
<dbReference type="PANTHER" id="PTHR40980">
    <property type="entry name" value="PLUG DOMAIN-CONTAINING PROTEIN"/>
    <property type="match status" value="1"/>
</dbReference>
<evidence type="ECO:0000313" key="12">
    <source>
        <dbReference type="EMBL" id="RUT77654.1"/>
    </source>
</evidence>
<dbReference type="SUPFAM" id="SSF49464">
    <property type="entry name" value="Carboxypeptidase regulatory domain-like"/>
    <property type="match status" value="1"/>
</dbReference>
<dbReference type="InterPro" id="IPR012910">
    <property type="entry name" value="Plug_dom"/>
</dbReference>
<keyword evidence="5 7" id="KW-0472">Membrane</keyword>
<dbReference type="Proteomes" id="UP000282985">
    <property type="component" value="Unassembled WGS sequence"/>
</dbReference>
<keyword evidence="12" id="KW-0675">Receptor</keyword>
<evidence type="ECO:0000256" key="3">
    <source>
        <dbReference type="ARBA" id="ARBA00022452"/>
    </source>
</evidence>
<dbReference type="InterPro" id="IPR037066">
    <property type="entry name" value="Plug_dom_sf"/>
</dbReference>
<dbReference type="InterPro" id="IPR041700">
    <property type="entry name" value="OMP_b-brl_3"/>
</dbReference>
<dbReference type="InterPro" id="IPR008969">
    <property type="entry name" value="CarboxyPept-like_regulatory"/>
</dbReference>
<dbReference type="Pfam" id="PF07715">
    <property type="entry name" value="Plug"/>
    <property type="match status" value="1"/>
</dbReference>
<dbReference type="Gene3D" id="2.170.130.10">
    <property type="entry name" value="TonB-dependent receptor, plug domain"/>
    <property type="match status" value="1"/>
</dbReference>
<sequence length="819" mass="93704">MNRFISLLFFSLCFNSLQAIEPSIKPNIYGGIIKGVVVDKDLNIPVEYATVSVYTMLDSLLIDGTITDGKGFFELKKLKPGKYFIEVSFIGYNKAAVRNIPINKTHKTADLKIVKLRVSSESLDEVVVTSERLPVQYQIDKKVIPVSRQITAASGTAVDVLENVPSVSVDIEGNISLRGSSNFTVLVDGKPSILDASDILEQMPASAIDNIEIITNPSAKYDPEGTAGIINIITKKNKGKGLSGITNLNLGSQDNYGGDVLVNYRKKKWNFNFGVNYNNRGFSGDRESENRTILDEVTNYVVSQGNSDMERLSYGLRSGFDFDLNEKNQLSAGIRLGKRDMKRGTIQDYQEYSDAGNDLTLYDSQDLWKRKMDFISSNFSYLRKFKGKGHQLSTQITYSHRDGDERSTNELFDSNQQQTSGQIATEVGPGTRWEIRSDYTLPLGKDSKFEAGYQGQIRSSEDNTKQNDFNVANELYEYQDQFSHMVTYDRSVHGLYSTLASKIGLFSYQLGLRSEYTNRKIEFQGEADKFTIDRWDFFPTIHTQYDLDSKNQLMASYTRRIQRPRGWYLEPFITWTDAYNVRKGNPDLNPEYIDSYEMGFMNRFGDQAFSFETYYKITHNKIERVRTVYEDNVMLSTMDNVGKDYSLGMEATLNLSFAKWFKNDLIGNFYHYKEEGEFATVNSNGDEIIQDFSTKSYNWSIRNNATFIFDKKTRLQVNMNYHSPTDWAQGRREAFFTTSAGLKRTFWKRKMSATLQVRNILGTAKHETTYTGTNFYNHSLFEPKSPSFHLNISYKINNYKQKRDRGSNGGTDVEEFEMQ</sequence>
<dbReference type="GO" id="GO:0009279">
    <property type="term" value="C:cell outer membrane"/>
    <property type="evidence" value="ECO:0007669"/>
    <property type="project" value="UniProtKB-SubCell"/>
</dbReference>
<evidence type="ECO:0000256" key="4">
    <source>
        <dbReference type="ARBA" id="ARBA00022692"/>
    </source>
</evidence>
<dbReference type="InterPro" id="IPR039426">
    <property type="entry name" value="TonB-dep_rcpt-like"/>
</dbReference>
<evidence type="ECO:0000313" key="13">
    <source>
        <dbReference type="Proteomes" id="UP000282985"/>
    </source>
</evidence>
<evidence type="ECO:0000256" key="2">
    <source>
        <dbReference type="ARBA" id="ARBA00022448"/>
    </source>
</evidence>
<feature type="signal peptide" evidence="9">
    <location>
        <begin position="1"/>
        <end position="19"/>
    </location>
</feature>
<dbReference type="PROSITE" id="PS52016">
    <property type="entry name" value="TONB_DEPENDENT_REC_3"/>
    <property type="match status" value="1"/>
</dbReference>
<keyword evidence="13" id="KW-1185">Reference proteome</keyword>
<evidence type="ECO:0000256" key="5">
    <source>
        <dbReference type="ARBA" id="ARBA00023136"/>
    </source>
</evidence>
<evidence type="ECO:0000256" key="6">
    <source>
        <dbReference type="ARBA" id="ARBA00023237"/>
    </source>
</evidence>
<keyword evidence="9" id="KW-0732">Signal</keyword>
<accession>A0A434AT96</accession>
<gene>
    <name evidence="12" type="ORF">DLK05_12035</name>
</gene>
<dbReference type="OrthoDB" id="910296at2"/>
<protein>
    <submittedName>
        <fullName evidence="12">TonB-dependent receptor</fullName>
    </submittedName>
</protein>
<feature type="chain" id="PRO_5019328516" evidence="9">
    <location>
        <begin position="20"/>
        <end position="819"/>
    </location>
</feature>
<feature type="compositionally biased region" description="Polar residues" evidence="8">
    <location>
        <begin position="409"/>
        <end position="423"/>
    </location>
</feature>